<comment type="caution">
    <text evidence="2">The sequence shown here is derived from an EMBL/GenBank/DDBJ whole genome shotgun (WGS) entry which is preliminary data.</text>
</comment>
<protein>
    <submittedName>
        <fullName evidence="2">Uncharacterized protein</fullName>
    </submittedName>
</protein>
<reference evidence="2" key="1">
    <citation type="submission" date="2018-11" db="EMBL/GenBank/DDBJ databases">
        <authorList>
            <consortium name="Pathogen Informatics"/>
        </authorList>
    </citation>
    <scope>NUCLEOTIDE SEQUENCE</scope>
</reference>
<dbReference type="EMBL" id="CAAALY010000508">
    <property type="protein sequence ID" value="VEL06844.1"/>
    <property type="molecule type" value="Genomic_DNA"/>
</dbReference>
<sequence length="256" mass="27662">MIRFFSATAEIRAEISTTPRPGTGTPDSRLYPIPPRTHLGQAAVHLSHSLQRSLPTPPPRSHRASSLCPSPPTVRLVHGLTELARLARQPVCIFRPGYRDGRSARGMSTMRITHGLIRMAKLGWRVVGGPVQLSVPSPPPSSCQLTGPAIATHRPPPVEQAQTSLVQGGRPYQLGLSVPRSGSCYLLNKQSAHLSKHQQSPAHSLCVPIHFAAQPLCMGLGDGPSSLENYMTMQLDSASIPQYPTLSLLHAWSKPI</sequence>
<feature type="region of interest" description="Disordered" evidence="1">
    <location>
        <begin position="45"/>
        <end position="69"/>
    </location>
</feature>
<accession>A0A3S4ZM88</accession>
<dbReference type="Proteomes" id="UP000784294">
    <property type="component" value="Unassembled WGS sequence"/>
</dbReference>
<evidence type="ECO:0000313" key="2">
    <source>
        <dbReference type="EMBL" id="VEL06844.1"/>
    </source>
</evidence>
<organism evidence="2 3">
    <name type="scientific">Protopolystoma xenopodis</name>
    <dbReference type="NCBI Taxonomy" id="117903"/>
    <lineage>
        <taxon>Eukaryota</taxon>
        <taxon>Metazoa</taxon>
        <taxon>Spiralia</taxon>
        <taxon>Lophotrochozoa</taxon>
        <taxon>Platyhelminthes</taxon>
        <taxon>Monogenea</taxon>
        <taxon>Polyopisthocotylea</taxon>
        <taxon>Polystomatidea</taxon>
        <taxon>Polystomatidae</taxon>
        <taxon>Protopolystoma</taxon>
    </lineage>
</organism>
<gene>
    <name evidence="2" type="ORF">PXEA_LOCUS284</name>
</gene>
<keyword evidence="3" id="KW-1185">Reference proteome</keyword>
<evidence type="ECO:0000313" key="3">
    <source>
        <dbReference type="Proteomes" id="UP000784294"/>
    </source>
</evidence>
<name>A0A3S4ZM88_9PLAT</name>
<evidence type="ECO:0000256" key="1">
    <source>
        <dbReference type="SAM" id="MobiDB-lite"/>
    </source>
</evidence>
<dbReference type="AlphaFoldDB" id="A0A3S4ZM88"/>
<proteinExistence type="predicted"/>